<organism evidence="1 2">
    <name type="scientific">Terfezia boudieri ATCC MYA-4762</name>
    <dbReference type="NCBI Taxonomy" id="1051890"/>
    <lineage>
        <taxon>Eukaryota</taxon>
        <taxon>Fungi</taxon>
        <taxon>Dikarya</taxon>
        <taxon>Ascomycota</taxon>
        <taxon>Pezizomycotina</taxon>
        <taxon>Pezizomycetes</taxon>
        <taxon>Pezizales</taxon>
        <taxon>Pezizaceae</taxon>
        <taxon>Terfezia</taxon>
    </lineage>
</organism>
<protein>
    <recommendedName>
        <fullName evidence="3">Ankyrin</fullName>
    </recommendedName>
</protein>
<reference evidence="1 2" key="1">
    <citation type="journal article" date="2018" name="Nat. Ecol. Evol.">
        <title>Pezizomycetes genomes reveal the molecular basis of ectomycorrhizal truffle lifestyle.</title>
        <authorList>
            <person name="Murat C."/>
            <person name="Payen T."/>
            <person name="Noel B."/>
            <person name="Kuo A."/>
            <person name="Morin E."/>
            <person name="Chen J."/>
            <person name="Kohler A."/>
            <person name="Krizsan K."/>
            <person name="Balestrini R."/>
            <person name="Da Silva C."/>
            <person name="Montanini B."/>
            <person name="Hainaut M."/>
            <person name="Levati E."/>
            <person name="Barry K.W."/>
            <person name="Belfiori B."/>
            <person name="Cichocki N."/>
            <person name="Clum A."/>
            <person name="Dockter R.B."/>
            <person name="Fauchery L."/>
            <person name="Guy J."/>
            <person name="Iotti M."/>
            <person name="Le Tacon F."/>
            <person name="Lindquist E.A."/>
            <person name="Lipzen A."/>
            <person name="Malagnac F."/>
            <person name="Mello A."/>
            <person name="Molinier V."/>
            <person name="Miyauchi S."/>
            <person name="Poulain J."/>
            <person name="Riccioni C."/>
            <person name="Rubini A."/>
            <person name="Sitrit Y."/>
            <person name="Splivallo R."/>
            <person name="Traeger S."/>
            <person name="Wang M."/>
            <person name="Zifcakova L."/>
            <person name="Wipf D."/>
            <person name="Zambonelli A."/>
            <person name="Paolocci F."/>
            <person name="Nowrousian M."/>
            <person name="Ottonello S."/>
            <person name="Baldrian P."/>
            <person name="Spatafora J.W."/>
            <person name="Henrissat B."/>
            <person name="Nagy L.G."/>
            <person name="Aury J.M."/>
            <person name="Wincker P."/>
            <person name="Grigoriev I.V."/>
            <person name="Bonfante P."/>
            <person name="Martin F.M."/>
        </authorList>
    </citation>
    <scope>NUCLEOTIDE SEQUENCE [LARGE SCALE GENOMIC DNA]</scope>
    <source>
        <strain evidence="1 2">ATCC MYA-4762</strain>
    </source>
</reference>
<dbReference type="InterPro" id="IPR036770">
    <property type="entry name" value="Ankyrin_rpt-contain_sf"/>
</dbReference>
<keyword evidence="2" id="KW-1185">Reference proteome</keyword>
<accession>A0A3N4M961</accession>
<evidence type="ECO:0000313" key="2">
    <source>
        <dbReference type="Proteomes" id="UP000267821"/>
    </source>
</evidence>
<dbReference type="InParanoid" id="A0A3N4M961"/>
<name>A0A3N4M961_9PEZI</name>
<evidence type="ECO:0008006" key="3">
    <source>
        <dbReference type="Google" id="ProtNLM"/>
    </source>
</evidence>
<sequence length="51" mass="5636">VVELLLDKGAQVNILGSPYRTGQRYETVKVFEIIQLLLDKGTDVNAQGGKF</sequence>
<dbReference type="Proteomes" id="UP000267821">
    <property type="component" value="Unassembled WGS sequence"/>
</dbReference>
<dbReference type="AlphaFoldDB" id="A0A3N4M961"/>
<gene>
    <name evidence="1" type="ORF">L211DRAFT_772913</name>
</gene>
<dbReference type="SUPFAM" id="SSF48403">
    <property type="entry name" value="Ankyrin repeat"/>
    <property type="match status" value="1"/>
</dbReference>
<dbReference type="EMBL" id="ML121528">
    <property type="protein sequence ID" value="RPB29172.1"/>
    <property type="molecule type" value="Genomic_DNA"/>
</dbReference>
<dbReference type="OrthoDB" id="4772757at2759"/>
<feature type="non-terminal residue" evidence="1">
    <location>
        <position position="1"/>
    </location>
</feature>
<proteinExistence type="predicted"/>
<feature type="non-terminal residue" evidence="1">
    <location>
        <position position="51"/>
    </location>
</feature>
<evidence type="ECO:0000313" key="1">
    <source>
        <dbReference type="EMBL" id="RPB29172.1"/>
    </source>
</evidence>